<evidence type="ECO:0000256" key="1">
    <source>
        <dbReference type="SAM" id="MobiDB-lite"/>
    </source>
</evidence>
<organism evidence="2 3">
    <name type="scientific">Orbilia javanica</name>
    <dbReference type="NCBI Taxonomy" id="47235"/>
    <lineage>
        <taxon>Eukaryota</taxon>
        <taxon>Fungi</taxon>
        <taxon>Dikarya</taxon>
        <taxon>Ascomycota</taxon>
        <taxon>Pezizomycotina</taxon>
        <taxon>Orbiliomycetes</taxon>
        <taxon>Orbiliales</taxon>
        <taxon>Orbiliaceae</taxon>
        <taxon>Orbilia</taxon>
    </lineage>
</organism>
<gene>
    <name evidence="2" type="ORF">TWF718_009274</name>
</gene>
<keyword evidence="3" id="KW-1185">Reference proteome</keyword>
<proteinExistence type="predicted"/>
<feature type="region of interest" description="Disordered" evidence="1">
    <location>
        <begin position="1"/>
        <end position="89"/>
    </location>
</feature>
<feature type="compositionally biased region" description="Basic and acidic residues" evidence="1">
    <location>
        <begin position="9"/>
        <end position="18"/>
    </location>
</feature>
<protein>
    <submittedName>
        <fullName evidence="2">Uncharacterized protein</fullName>
    </submittedName>
</protein>
<dbReference type="Proteomes" id="UP001313282">
    <property type="component" value="Unassembled WGS sequence"/>
</dbReference>
<accession>A0AAN8MP74</accession>
<reference evidence="2 3" key="1">
    <citation type="submission" date="2019-10" db="EMBL/GenBank/DDBJ databases">
        <authorList>
            <person name="Palmer J.M."/>
        </authorList>
    </citation>
    <scope>NUCLEOTIDE SEQUENCE [LARGE SCALE GENOMIC DNA]</scope>
    <source>
        <strain evidence="2 3">TWF718</strain>
    </source>
</reference>
<comment type="caution">
    <text evidence="2">The sequence shown here is derived from an EMBL/GenBank/DDBJ whole genome shotgun (WGS) entry which is preliminary data.</text>
</comment>
<feature type="compositionally biased region" description="Polar residues" evidence="1">
    <location>
        <begin position="53"/>
        <end position="89"/>
    </location>
</feature>
<sequence>MSNNDDEIHDPLRWEHDPNQPFPQYDPQLQYYGIQENQEGYYGGFGLQGYYPQAQQEHPHSNQPEPSPQAQMPQPAETASGSSSRGPTRQYCQEENNFLIWAAGERRIRKENNMTDKAMWEHITNTMRAWLWYKHPRLAATHPERNYRTLKEHWSRGRGNNGCLKSSWEEGLERPERNPWGTEALQQERDEITQWYLERSSS</sequence>
<dbReference type="AlphaFoldDB" id="A0AAN8MP74"/>
<dbReference type="EMBL" id="JAVHNR010000006">
    <property type="protein sequence ID" value="KAK6339885.1"/>
    <property type="molecule type" value="Genomic_DNA"/>
</dbReference>
<evidence type="ECO:0000313" key="3">
    <source>
        <dbReference type="Proteomes" id="UP001313282"/>
    </source>
</evidence>
<name>A0AAN8MP74_9PEZI</name>
<evidence type="ECO:0000313" key="2">
    <source>
        <dbReference type="EMBL" id="KAK6339885.1"/>
    </source>
</evidence>